<protein>
    <recommendedName>
        <fullName evidence="11">Hydroxyethylthiazole kinase</fullName>
        <ecNumber evidence="11">2.7.1.50</ecNumber>
    </recommendedName>
    <alternativeName>
        <fullName evidence="11">4-methyl-5-beta-hydroxyethylthiazole kinase</fullName>
        <shortName evidence="11">TH kinase</shortName>
        <shortName evidence="11">Thz kinase</shortName>
    </alternativeName>
</protein>
<evidence type="ECO:0000256" key="3">
    <source>
        <dbReference type="ARBA" id="ARBA00004868"/>
    </source>
</evidence>
<keyword evidence="13" id="KW-1185">Reference proteome</keyword>
<evidence type="ECO:0000256" key="11">
    <source>
        <dbReference type="HAMAP-Rule" id="MF_00228"/>
    </source>
</evidence>
<dbReference type="CDD" id="cd01170">
    <property type="entry name" value="THZ_kinase"/>
    <property type="match status" value="1"/>
</dbReference>
<evidence type="ECO:0000256" key="9">
    <source>
        <dbReference type="ARBA" id="ARBA00022842"/>
    </source>
</evidence>
<evidence type="ECO:0000256" key="10">
    <source>
        <dbReference type="ARBA" id="ARBA00022977"/>
    </source>
</evidence>
<dbReference type="InterPro" id="IPR029056">
    <property type="entry name" value="Ribokinase-like"/>
</dbReference>
<dbReference type="RefSeq" id="WP_210060071.1">
    <property type="nucleotide sequence ID" value="NZ_JAGGLJ010000002.1"/>
</dbReference>
<dbReference type="HAMAP" id="MF_00228">
    <property type="entry name" value="Thz_kinase"/>
    <property type="match status" value="1"/>
</dbReference>
<keyword evidence="6 11" id="KW-0547">Nucleotide-binding</keyword>
<comment type="catalytic activity">
    <reaction evidence="1 11">
        <text>5-(2-hydroxyethyl)-4-methylthiazole + ATP = 4-methyl-5-(2-phosphooxyethyl)-thiazole + ADP + H(+)</text>
        <dbReference type="Rhea" id="RHEA:24212"/>
        <dbReference type="ChEBI" id="CHEBI:15378"/>
        <dbReference type="ChEBI" id="CHEBI:17957"/>
        <dbReference type="ChEBI" id="CHEBI:30616"/>
        <dbReference type="ChEBI" id="CHEBI:58296"/>
        <dbReference type="ChEBI" id="CHEBI:456216"/>
        <dbReference type="EC" id="2.7.1.50"/>
    </reaction>
</comment>
<dbReference type="Gene3D" id="3.40.1190.20">
    <property type="match status" value="1"/>
</dbReference>
<dbReference type="PRINTS" id="PR01099">
    <property type="entry name" value="HYETHTZKNASE"/>
</dbReference>
<keyword evidence="5 11" id="KW-0479">Metal-binding</keyword>
<dbReference type="Pfam" id="PF02110">
    <property type="entry name" value="HK"/>
    <property type="match status" value="1"/>
</dbReference>
<keyword evidence="9 11" id="KW-0460">Magnesium</keyword>
<feature type="binding site" evidence="11">
    <location>
        <position position="170"/>
    </location>
    <ligand>
        <name>ATP</name>
        <dbReference type="ChEBI" id="CHEBI:30616"/>
    </ligand>
</feature>
<evidence type="ECO:0000313" key="12">
    <source>
        <dbReference type="EMBL" id="MBP2024762.1"/>
    </source>
</evidence>
<feature type="binding site" evidence="11">
    <location>
        <position position="197"/>
    </location>
    <ligand>
        <name>substrate</name>
    </ligand>
</feature>
<keyword evidence="4 11" id="KW-0808">Transferase</keyword>
<sequence length="274" mass="30194">MFKELMKNVEEKNPLTHCITNYVTVNDCANILLAAKASPIMADDIEEVEEIVSIYQALVINIGTLNSRTVKSMIVAGKRANKLNIPVILDPVGIGASKLRRKSIDEILKEVEFSVIRGNISEIKALHNGFTNTKGVDASNNDEIKEENIEKIIELAKNLSKKTKSIISISGKIDVIASENKAYLCRNGNSIMPLITGTGCMLSSLIGAYIGANPNNILESTLNANVLMGISGELAYEKMIKNNAGTMSFRNYLIDEVYKMNYEKIKEFSKIESK</sequence>
<gene>
    <name evidence="11" type="primary">thiM</name>
    <name evidence="12" type="ORF">J2Z71_000278</name>
</gene>
<comment type="cofactor">
    <cofactor evidence="2 11">
        <name>Mg(2+)</name>
        <dbReference type="ChEBI" id="CHEBI:18420"/>
    </cofactor>
</comment>
<dbReference type="Proteomes" id="UP001519306">
    <property type="component" value="Unassembled WGS sequence"/>
</dbReference>
<comment type="pathway">
    <text evidence="3 11">Cofactor biosynthesis; thiamine diphosphate biosynthesis; 4-methyl-5-(2-phosphoethyl)-thiazole from 5-(2-hydroxyethyl)-4-methylthiazole: step 1/1.</text>
</comment>
<evidence type="ECO:0000313" key="13">
    <source>
        <dbReference type="Proteomes" id="UP001519306"/>
    </source>
</evidence>
<organism evidence="12 13">
    <name type="scientific">Peptoniphilus stercorisuis</name>
    <dbReference type="NCBI Taxonomy" id="1436965"/>
    <lineage>
        <taxon>Bacteria</taxon>
        <taxon>Bacillati</taxon>
        <taxon>Bacillota</taxon>
        <taxon>Tissierellia</taxon>
        <taxon>Tissierellales</taxon>
        <taxon>Peptoniphilaceae</taxon>
        <taxon>Peptoniphilus</taxon>
    </lineage>
</organism>
<dbReference type="SUPFAM" id="SSF53613">
    <property type="entry name" value="Ribokinase-like"/>
    <property type="match status" value="1"/>
</dbReference>
<keyword evidence="7 11" id="KW-0418">Kinase</keyword>
<feature type="binding site" evidence="11">
    <location>
        <position position="41"/>
    </location>
    <ligand>
        <name>substrate</name>
    </ligand>
</feature>
<keyword evidence="10 11" id="KW-0784">Thiamine biosynthesis</keyword>
<reference evidence="12 13" key="1">
    <citation type="submission" date="2021-03" db="EMBL/GenBank/DDBJ databases">
        <title>Genomic Encyclopedia of Type Strains, Phase IV (KMG-IV): sequencing the most valuable type-strain genomes for metagenomic binning, comparative biology and taxonomic classification.</title>
        <authorList>
            <person name="Goeker M."/>
        </authorList>
    </citation>
    <scope>NUCLEOTIDE SEQUENCE [LARGE SCALE GENOMIC DNA]</scope>
    <source>
        <strain evidence="12 13">DSM 27563</strain>
    </source>
</reference>
<evidence type="ECO:0000256" key="4">
    <source>
        <dbReference type="ARBA" id="ARBA00022679"/>
    </source>
</evidence>
<dbReference type="InterPro" id="IPR000417">
    <property type="entry name" value="Hyethyz_kinase"/>
</dbReference>
<evidence type="ECO:0000256" key="6">
    <source>
        <dbReference type="ARBA" id="ARBA00022741"/>
    </source>
</evidence>
<accession>A0ABS4KAH0</accession>
<feature type="binding site" evidence="11">
    <location>
        <position position="117"/>
    </location>
    <ligand>
        <name>ATP</name>
        <dbReference type="ChEBI" id="CHEBI:30616"/>
    </ligand>
</feature>
<dbReference type="EC" id="2.7.1.50" evidence="11"/>
<evidence type="ECO:0000256" key="2">
    <source>
        <dbReference type="ARBA" id="ARBA00001946"/>
    </source>
</evidence>
<evidence type="ECO:0000256" key="7">
    <source>
        <dbReference type="ARBA" id="ARBA00022777"/>
    </source>
</evidence>
<evidence type="ECO:0000256" key="1">
    <source>
        <dbReference type="ARBA" id="ARBA00001771"/>
    </source>
</evidence>
<dbReference type="GO" id="GO:0004417">
    <property type="term" value="F:hydroxyethylthiazole kinase activity"/>
    <property type="evidence" value="ECO:0007669"/>
    <property type="project" value="UniProtKB-EC"/>
</dbReference>
<comment type="similarity">
    <text evidence="11">Belongs to the Thz kinase family.</text>
</comment>
<comment type="caution">
    <text evidence="12">The sequence shown here is derived from an EMBL/GenBank/DDBJ whole genome shotgun (WGS) entry which is preliminary data.</text>
</comment>
<evidence type="ECO:0000256" key="8">
    <source>
        <dbReference type="ARBA" id="ARBA00022840"/>
    </source>
</evidence>
<comment type="function">
    <text evidence="11">Catalyzes the phosphorylation of the hydroxyl group of 4-methyl-5-beta-hydroxyethylthiazole (THZ).</text>
</comment>
<dbReference type="EMBL" id="JAGGLJ010000002">
    <property type="protein sequence ID" value="MBP2024762.1"/>
    <property type="molecule type" value="Genomic_DNA"/>
</dbReference>
<dbReference type="NCBIfam" id="TIGR00694">
    <property type="entry name" value="thiM"/>
    <property type="match status" value="1"/>
</dbReference>
<dbReference type="NCBIfam" id="NF006830">
    <property type="entry name" value="PRK09355.1"/>
    <property type="match status" value="1"/>
</dbReference>
<dbReference type="PIRSF" id="PIRSF000513">
    <property type="entry name" value="Thz_kinase"/>
    <property type="match status" value="1"/>
</dbReference>
<keyword evidence="8 11" id="KW-0067">ATP-binding</keyword>
<proteinExistence type="inferred from homology"/>
<name>A0ABS4KAH0_9FIRM</name>
<evidence type="ECO:0000256" key="5">
    <source>
        <dbReference type="ARBA" id="ARBA00022723"/>
    </source>
</evidence>